<dbReference type="Pfam" id="PF00528">
    <property type="entry name" value="BPD_transp_1"/>
    <property type="match status" value="1"/>
</dbReference>
<dbReference type="PANTHER" id="PTHR43848:SF2">
    <property type="entry name" value="PUTRESCINE TRANSPORT SYSTEM PERMEASE PROTEIN POTI"/>
    <property type="match status" value="1"/>
</dbReference>
<evidence type="ECO:0000259" key="9">
    <source>
        <dbReference type="PROSITE" id="PS50928"/>
    </source>
</evidence>
<feature type="transmembrane region" description="Helical" evidence="8">
    <location>
        <begin position="12"/>
        <end position="33"/>
    </location>
</feature>
<protein>
    <submittedName>
        <fullName evidence="10">Spermidine/putrescine transport system permease protein</fullName>
    </submittedName>
</protein>
<keyword evidence="11" id="KW-1185">Reference proteome</keyword>
<dbReference type="PANTHER" id="PTHR43848">
    <property type="entry name" value="PUTRESCINE TRANSPORT SYSTEM PERMEASE PROTEIN POTI"/>
    <property type="match status" value="1"/>
</dbReference>
<evidence type="ECO:0000256" key="3">
    <source>
        <dbReference type="ARBA" id="ARBA00022448"/>
    </source>
</evidence>
<evidence type="ECO:0000256" key="8">
    <source>
        <dbReference type="RuleBase" id="RU363032"/>
    </source>
</evidence>
<comment type="subcellular location">
    <subcellularLocation>
        <location evidence="1 8">Cell membrane</location>
        <topology evidence="1 8">Multi-pass membrane protein</topology>
    </subcellularLocation>
</comment>
<dbReference type="CDD" id="cd06261">
    <property type="entry name" value="TM_PBP2"/>
    <property type="match status" value="1"/>
</dbReference>
<dbReference type="Gene3D" id="1.10.3720.10">
    <property type="entry name" value="MetI-like"/>
    <property type="match status" value="1"/>
</dbReference>
<dbReference type="NCBIfam" id="NF007047">
    <property type="entry name" value="PRK09500.1"/>
    <property type="match status" value="1"/>
</dbReference>
<dbReference type="EMBL" id="JAFBFH010000017">
    <property type="protein sequence ID" value="MBM7715709.1"/>
    <property type="molecule type" value="Genomic_DNA"/>
</dbReference>
<dbReference type="InterPro" id="IPR035906">
    <property type="entry name" value="MetI-like_sf"/>
</dbReference>
<proteinExistence type="inferred from homology"/>
<evidence type="ECO:0000313" key="11">
    <source>
        <dbReference type="Proteomes" id="UP000823485"/>
    </source>
</evidence>
<reference evidence="10 11" key="1">
    <citation type="submission" date="2021-01" db="EMBL/GenBank/DDBJ databases">
        <title>Genomic Encyclopedia of Type Strains, Phase IV (KMG-IV): sequencing the most valuable type-strain genomes for metagenomic binning, comparative biology and taxonomic classification.</title>
        <authorList>
            <person name="Goeker M."/>
        </authorList>
    </citation>
    <scope>NUCLEOTIDE SEQUENCE [LARGE SCALE GENOMIC DNA]</scope>
    <source>
        <strain evidence="10 11">DSM 105453</strain>
    </source>
</reference>
<dbReference type="SUPFAM" id="SSF161098">
    <property type="entry name" value="MetI-like"/>
    <property type="match status" value="1"/>
</dbReference>
<keyword evidence="7 8" id="KW-0472">Membrane</keyword>
<gene>
    <name evidence="10" type="ORF">JOC94_002698</name>
</gene>
<keyword evidence="5 8" id="KW-0812">Transmembrane</keyword>
<keyword evidence="6 8" id="KW-1133">Transmembrane helix</keyword>
<dbReference type="InterPro" id="IPR000515">
    <property type="entry name" value="MetI-like"/>
</dbReference>
<evidence type="ECO:0000256" key="7">
    <source>
        <dbReference type="ARBA" id="ARBA00023136"/>
    </source>
</evidence>
<dbReference type="Proteomes" id="UP000823485">
    <property type="component" value="Unassembled WGS sequence"/>
</dbReference>
<dbReference type="InterPro" id="IPR051789">
    <property type="entry name" value="Bact_Polyamine_Transport"/>
</dbReference>
<evidence type="ECO:0000256" key="5">
    <source>
        <dbReference type="ARBA" id="ARBA00022692"/>
    </source>
</evidence>
<feature type="transmembrane region" description="Helical" evidence="8">
    <location>
        <begin position="131"/>
        <end position="150"/>
    </location>
</feature>
<evidence type="ECO:0000256" key="6">
    <source>
        <dbReference type="ARBA" id="ARBA00022989"/>
    </source>
</evidence>
<accession>A0ABS2R7V6</accession>
<feature type="transmembrane region" description="Helical" evidence="8">
    <location>
        <begin position="188"/>
        <end position="213"/>
    </location>
</feature>
<dbReference type="RefSeq" id="WP_077109488.1">
    <property type="nucleotide sequence ID" value="NZ_JAFBFH010000017.1"/>
</dbReference>
<evidence type="ECO:0000313" key="10">
    <source>
        <dbReference type="EMBL" id="MBM7715709.1"/>
    </source>
</evidence>
<name>A0ABS2R7V6_9BACI</name>
<comment type="caution">
    <text evidence="10">The sequence shown here is derived from an EMBL/GenBank/DDBJ whole genome shotgun (WGS) entry which is preliminary data.</text>
</comment>
<sequence>MGFRFKSLPSILYATFIYGFLYVPILVLIIFSFNKSRLNAVWTGFTFEWYGKLMQNSDVLAAAKNSLTVAAVSTIVATMVGTVAAVGMYRYHFRGKTALDGMLYLPIVIPEIVMGISLLAFFALANIPLGIMTLVIAHITFCIPFVVVIVRARLEGFDRSLEEAARDLGANEWQTFTKVTLPIIGPGILAGALLSFTLSIDDVIISFFVAGPSSTTLPLKIFSMVKFGVSPEINALSTLMLLITLTIAVFAQLRLNK</sequence>
<feature type="domain" description="ABC transmembrane type-1" evidence="9">
    <location>
        <begin position="63"/>
        <end position="251"/>
    </location>
</feature>
<evidence type="ECO:0000256" key="1">
    <source>
        <dbReference type="ARBA" id="ARBA00004651"/>
    </source>
</evidence>
<keyword evidence="4" id="KW-1003">Cell membrane</keyword>
<feature type="transmembrane region" description="Helical" evidence="8">
    <location>
        <begin position="67"/>
        <end position="91"/>
    </location>
</feature>
<evidence type="ECO:0000256" key="4">
    <source>
        <dbReference type="ARBA" id="ARBA00022475"/>
    </source>
</evidence>
<dbReference type="PROSITE" id="PS50928">
    <property type="entry name" value="ABC_TM1"/>
    <property type="match status" value="1"/>
</dbReference>
<feature type="transmembrane region" description="Helical" evidence="8">
    <location>
        <begin position="233"/>
        <end position="253"/>
    </location>
</feature>
<comment type="similarity">
    <text evidence="2">Belongs to the binding-protein-dependent transport system permease family. CysTW subfamily.</text>
</comment>
<keyword evidence="3 8" id="KW-0813">Transport</keyword>
<organism evidence="10 11">
    <name type="scientific">Siminovitchia thermophila</name>
    <dbReference type="NCBI Taxonomy" id="1245522"/>
    <lineage>
        <taxon>Bacteria</taxon>
        <taxon>Bacillati</taxon>
        <taxon>Bacillota</taxon>
        <taxon>Bacilli</taxon>
        <taxon>Bacillales</taxon>
        <taxon>Bacillaceae</taxon>
        <taxon>Siminovitchia</taxon>
    </lineage>
</organism>
<evidence type="ECO:0000256" key="2">
    <source>
        <dbReference type="ARBA" id="ARBA00007069"/>
    </source>
</evidence>
<feature type="transmembrane region" description="Helical" evidence="8">
    <location>
        <begin position="103"/>
        <end position="125"/>
    </location>
</feature>